<dbReference type="PANTHER" id="PTHR30294">
    <property type="entry name" value="MEMBRANE COMPONENT OF ABC TRANSPORTER YHHJ-RELATED"/>
    <property type="match status" value="1"/>
</dbReference>
<dbReference type="Pfam" id="PF12698">
    <property type="entry name" value="ABC2_membrane_3"/>
    <property type="match status" value="1"/>
</dbReference>
<dbReference type="KEGG" id="dog:HP555_10265"/>
<evidence type="ECO:0000256" key="5">
    <source>
        <dbReference type="ARBA" id="ARBA00022692"/>
    </source>
</evidence>
<evidence type="ECO:0000259" key="9">
    <source>
        <dbReference type="PROSITE" id="PS51012"/>
    </source>
</evidence>
<dbReference type="RefSeq" id="WP_199262148.1">
    <property type="nucleotide sequence ID" value="NZ_CP054140.1"/>
</dbReference>
<organism evidence="10 11">
    <name type="scientific">Desulfobulbus oligotrophicus</name>
    <dbReference type="NCBI Taxonomy" id="1909699"/>
    <lineage>
        <taxon>Bacteria</taxon>
        <taxon>Pseudomonadati</taxon>
        <taxon>Thermodesulfobacteriota</taxon>
        <taxon>Desulfobulbia</taxon>
        <taxon>Desulfobulbales</taxon>
        <taxon>Desulfobulbaceae</taxon>
        <taxon>Desulfobulbus</taxon>
    </lineage>
</organism>
<feature type="transmembrane region" description="Helical" evidence="8">
    <location>
        <begin position="321"/>
        <end position="340"/>
    </location>
</feature>
<feature type="transmembrane region" description="Helical" evidence="8">
    <location>
        <begin position="287"/>
        <end position="309"/>
    </location>
</feature>
<name>A0A7T5VE49_9BACT</name>
<evidence type="ECO:0000256" key="6">
    <source>
        <dbReference type="ARBA" id="ARBA00022989"/>
    </source>
</evidence>
<comment type="subcellular location">
    <subcellularLocation>
        <location evidence="1">Cell membrane</location>
        <topology evidence="1">Multi-pass membrane protein</topology>
    </subcellularLocation>
</comment>
<proteinExistence type="inferred from homology"/>
<feature type="transmembrane region" description="Helical" evidence="8">
    <location>
        <begin position="346"/>
        <end position="366"/>
    </location>
</feature>
<dbReference type="GO" id="GO:0005886">
    <property type="term" value="C:plasma membrane"/>
    <property type="evidence" value="ECO:0007669"/>
    <property type="project" value="UniProtKB-SubCell"/>
</dbReference>
<dbReference type="PROSITE" id="PS51012">
    <property type="entry name" value="ABC_TM2"/>
    <property type="match status" value="1"/>
</dbReference>
<protein>
    <submittedName>
        <fullName evidence="10">ABC transporter permease</fullName>
    </submittedName>
</protein>
<evidence type="ECO:0000313" key="11">
    <source>
        <dbReference type="Proteomes" id="UP000596092"/>
    </source>
</evidence>
<dbReference type="AlphaFoldDB" id="A0A7T5VE49"/>
<keyword evidence="6 8" id="KW-1133">Transmembrane helix</keyword>
<feature type="transmembrane region" description="Helical" evidence="8">
    <location>
        <begin position="27"/>
        <end position="45"/>
    </location>
</feature>
<gene>
    <name evidence="10" type="ORF">HP555_10265</name>
</gene>
<sequence length="374" mass="41575">MKPGRNMRLAGLMRKEYLQVLRDPSSIAIAFVLPVVLLLIFGYGVSLDATNIRIALVIEQPDNIARNFAGSFDQSPYFAPRSFSSIQEAETALRRAEVDGIVWLRSDFGSGYLQNTSPPIGLIVNGVDANTARLVEGYVQGIWFTWLEQQMELAGKKMTSPVQLEQRIWYNPAVRSTDFLIPGILAVIMTLIGALLTALVIAREWERGTMEALLVTRISAPEILLGKLIPYFFLGMGGLGLSLVMAQFLFHVPMRGSLWLLLASSALFLWVALGMGFFISTVFRSQFVAALVAMVSTFLPAFILSGFIFDIRSMPVIIQGLTYLIAARYYVTILQTLFLVGDVWSVVWPNAATLALMGFFFHGVVYHKTKKNLQ</sequence>
<keyword evidence="5 8" id="KW-0812">Transmembrane</keyword>
<feature type="transmembrane region" description="Helical" evidence="8">
    <location>
        <begin position="179"/>
        <end position="202"/>
    </location>
</feature>
<evidence type="ECO:0000256" key="3">
    <source>
        <dbReference type="ARBA" id="ARBA00022448"/>
    </source>
</evidence>
<evidence type="ECO:0000313" key="10">
    <source>
        <dbReference type="EMBL" id="QQG66214.1"/>
    </source>
</evidence>
<dbReference type="GO" id="GO:0140359">
    <property type="term" value="F:ABC-type transporter activity"/>
    <property type="evidence" value="ECO:0007669"/>
    <property type="project" value="InterPro"/>
</dbReference>
<evidence type="ECO:0000256" key="8">
    <source>
        <dbReference type="SAM" id="Phobius"/>
    </source>
</evidence>
<dbReference type="InterPro" id="IPR051449">
    <property type="entry name" value="ABC-2_transporter_component"/>
</dbReference>
<keyword evidence="11" id="KW-1185">Reference proteome</keyword>
<dbReference type="EMBL" id="CP054140">
    <property type="protein sequence ID" value="QQG66214.1"/>
    <property type="molecule type" value="Genomic_DNA"/>
</dbReference>
<dbReference type="InterPro" id="IPR013525">
    <property type="entry name" value="ABC2_TM"/>
</dbReference>
<keyword evidence="4" id="KW-1003">Cell membrane</keyword>
<feature type="transmembrane region" description="Helical" evidence="8">
    <location>
        <begin position="257"/>
        <end position="281"/>
    </location>
</feature>
<evidence type="ECO:0000256" key="2">
    <source>
        <dbReference type="ARBA" id="ARBA00007783"/>
    </source>
</evidence>
<comment type="similarity">
    <text evidence="2">Belongs to the ABC-2 integral membrane protein family.</text>
</comment>
<feature type="transmembrane region" description="Helical" evidence="8">
    <location>
        <begin position="228"/>
        <end position="250"/>
    </location>
</feature>
<evidence type="ECO:0000256" key="7">
    <source>
        <dbReference type="ARBA" id="ARBA00023136"/>
    </source>
</evidence>
<evidence type="ECO:0000256" key="1">
    <source>
        <dbReference type="ARBA" id="ARBA00004651"/>
    </source>
</evidence>
<dbReference type="Proteomes" id="UP000596092">
    <property type="component" value="Chromosome"/>
</dbReference>
<reference evidence="10 11" key="1">
    <citation type="submission" date="2020-05" db="EMBL/GenBank/DDBJ databases">
        <title>Complete genome of Desulfobulbus oligotrophicus.</title>
        <authorList>
            <person name="Podar M."/>
        </authorList>
    </citation>
    <scope>NUCLEOTIDE SEQUENCE [LARGE SCALE GENOMIC DNA]</scope>
    <source>
        <strain evidence="10 11">Prop6</strain>
    </source>
</reference>
<keyword evidence="7 8" id="KW-0472">Membrane</keyword>
<dbReference type="InterPro" id="IPR047817">
    <property type="entry name" value="ABC2_TM_bact-type"/>
</dbReference>
<accession>A0A7T5VE49</accession>
<feature type="domain" description="ABC transmembrane type-2" evidence="9">
    <location>
        <begin position="140"/>
        <end position="372"/>
    </location>
</feature>
<dbReference type="PANTHER" id="PTHR30294:SF29">
    <property type="entry name" value="MULTIDRUG ABC TRANSPORTER PERMEASE YBHS-RELATED"/>
    <property type="match status" value="1"/>
</dbReference>
<evidence type="ECO:0000256" key="4">
    <source>
        <dbReference type="ARBA" id="ARBA00022475"/>
    </source>
</evidence>
<keyword evidence="3" id="KW-0813">Transport</keyword>